<organism evidence="1 2">
    <name type="scientific">Schaalia odontolytica F0309</name>
    <dbReference type="NCBI Taxonomy" id="649742"/>
    <lineage>
        <taxon>Bacteria</taxon>
        <taxon>Bacillati</taxon>
        <taxon>Actinomycetota</taxon>
        <taxon>Actinomycetes</taxon>
        <taxon>Actinomycetales</taxon>
        <taxon>Actinomycetaceae</taxon>
        <taxon>Schaalia</taxon>
    </lineage>
</organism>
<protein>
    <submittedName>
        <fullName evidence="1">Uncharacterized protein</fullName>
    </submittedName>
</protein>
<gene>
    <name evidence="1" type="ORF">HMPREF0970_02036</name>
</gene>
<comment type="caution">
    <text evidence="1">The sequence shown here is derived from an EMBL/GenBank/DDBJ whole genome shotgun (WGS) entry which is preliminary data.</text>
</comment>
<dbReference type="EMBL" id="ACYT02000074">
    <property type="protein sequence ID" value="EFF79033.1"/>
    <property type="molecule type" value="Genomic_DNA"/>
</dbReference>
<name>D4U1D5_9ACTO</name>
<dbReference type="AlphaFoldDB" id="D4U1D5"/>
<dbReference type="Proteomes" id="UP000003150">
    <property type="component" value="Unassembled WGS sequence"/>
</dbReference>
<accession>D4U1D5</accession>
<evidence type="ECO:0000313" key="1">
    <source>
        <dbReference type="EMBL" id="EFF79033.1"/>
    </source>
</evidence>
<dbReference type="HOGENOM" id="CLU_216175_0_0_11"/>
<proteinExistence type="predicted"/>
<sequence length="48" mass="5298">MHRASSRGSSAYRCVHWTTSECATTAHDHHSGGISKQVEIIPVDDFDL</sequence>
<evidence type="ECO:0000313" key="2">
    <source>
        <dbReference type="Proteomes" id="UP000003150"/>
    </source>
</evidence>
<reference evidence="1 2" key="1">
    <citation type="submission" date="2009-10" db="EMBL/GenBank/DDBJ databases">
        <authorList>
            <person name="Weinstock G."/>
            <person name="Sodergren E."/>
            <person name="Clifton S."/>
            <person name="Fulton L."/>
            <person name="Fulton B."/>
            <person name="Courtney L."/>
            <person name="Fronick C."/>
            <person name="Harrison M."/>
            <person name="Strong C."/>
            <person name="Farmer C."/>
            <person name="Delahaunty K."/>
            <person name="Markovic C."/>
            <person name="Hall O."/>
            <person name="Minx P."/>
            <person name="Tomlinson C."/>
            <person name="Mitreva M."/>
            <person name="Nelson J."/>
            <person name="Hou S."/>
            <person name="Wollam A."/>
            <person name="Pepin K.H."/>
            <person name="Johnson M."/>
            <person name="Bhonagiri V."/>
            <person name="Nash W.E."/>
            <person name="Warren W."/>
            <person name="Chinwalla A."/>
            <person name="Mardis E.R."/>
            <person name="Wilson R.K."/>
        </authorList>
    </citation>
    <scope>NUCLEOTIDE SEQUENCE [LARGE SCALE GENOMIC DNA]</scope>
    <source>
        <strain evidence="1 2">F0309</strain>
    </source>
</reference>